<organism evidence="2 3">
    <name type="scientific">Pseudokineococcus marinus</name>
    <dbReference type="NCBI Taxonomy" id="351215"/>
    <lineage>
        <taxon>Bacteria</taxon>
        <taxon>Bacillati</taxon>
        <taxon>Actinomycetota</taxon>
        <taxon>Actinomycetes</taxon>
        <taxon>Kineosporiales</taxon>
        <taxon>Kineosporiaceae</taxon>
        <taxon>Pseudokineococcus</taxon>
    </lineage>
</organism>
<dbReference type="EMBL" id="JABEMA010000572">
    <property type="protein sequence ID" value="NNH24875.1"/>
    <property type="molecule type" value="Genomic_DNA"/>
</dbReference>
<dbReference type="Proteomes" id="UP000555552">
    <property type="component" value="Unassembled WGS sequence"/>
</dbReference>
<dbReference type="AlphaFoldDB" id="A0A849BTF7"/>
<dbReference type="Pfam" id="PF17778">
    <property type="entry name" value="WHD_BLACT"/>
    <property type="match status" value="1"/>
</dbReference>
<proteinExistence type="predicted"/>
<evidence type="ECO:0000313" key="3">
    <source>
        <dbReference type="Proteomes" id="UP000555552"/>
    </source>
</evidence>
<feature type="domain" description="LACTB2 winged helix" evidence="1">
    <location>
        <begin position="1"/>
        <end position="31"/>
    </location>
</feature>
<accession>A0A849BTF7</accession>
<gene>
    <name evidence="2" type="ORF">HLB09_17615</name>
</gene>
<dbReference type="InterPro" id="IPR041516">
    <property type="entry name" value="LACTB2_WH"/>
</dbReference>
<feature type="non-terminal residue" evidence="2">
    <location>
        <position position="1"/>
    </location>
</feature>
<comment type="caution">
    <text evidence="2">The sequence shown here is derived from an EMBL/GenBank/DDBJ whole genome shotgun (WGS) entry which is preliminary data.</text>
</comment>
<evidence type="ECO:0000313" key="2">
    <source>
        <dbReference type="EMBL" id="NNH24875.1"/>
    </source>
</evidence>
<protein>
    <recommendedName>
        <fullName evidence="1">LACTB2 winged helix domain-containing protein</fullName>
    </recommendedName>
</protein>
<evidence type="ECO:0000259" key="1">
    <source>
        <dbReference type="Pfam" id="PF17778"/>
    </source>
</evidence>
<name>A0A849BTF7_9ACTN</name>
<sequence length="38" mass="3677">VVARVYPDLDAALRPAAERSSAAALALLADEPAGGGAA</sequence>
<keyword evidence="3" id="KW-1185">Reference proteome</keyword>
<reference evidence="2 3" key="1">
    <citation type="submission" date="2020-05" db="EMBL/GenBank/DDBJ databases">
        <title>MicrobeNet Type strains.</title>
        <authorList>
            <person name="Nicholson A.C."/>
        </authorList>
    </citation>
    <scope>NUCLEOTIDE SEQUENCE [LARGE SCALE GENOMIC DNA]</scope>
    <source>
        <strain evidence="2 3">JCM 14547</strain>
    </source>
</reference>